<sequence length="193" mass="22287">MKILAISDIESKYIYDYFNPKNFTDIELVLAAGDLNANYLSFVATVFTCPVLYVHGNHDKYLIEKPPEGCICIDDRLYNYKGLRIAGIGGCMKYTGGPFQYSEREMAWRLYKHRFKFRKGFDLLLTHSPAYGLGDGGDQAHIGFKCFLKLLDKHHPKVMVHGHQHLNYGKGQRYHQYKDVKIINAYGYTVFEI</sequence>
<dbReference type="EMBL" id="JADKNH010000003">
    <property type="protein sequence ID" value="MBF4692842.1"/>
    <property type="molecule type" value="Genomic_DNA"/>
</dbReference>
<dbReference type="Gene3D" id="3.60.21.10">
    <property type="match status" value="1"/>
</dbReference>
<dbReference type="Proteomes" id="UP000614200">
    <property type="component" value="Unassembled WGS sequence"/>
</dbReference>
<evidence type="ECO:0000313" key="3">
    <source>
        <dbReference type="Proteomes" id="UP000614200"/>
    </source>
</evidence>
<proteinExistence type="predicted"/>
<dbReference type="PANTHER" id="PTHR12905:SF0">
    <property type="entry name" value="CALCINEURIN-LIKE PHOSPHOESTERASE DOMAIN-CONTAINING PROTEIN"/>
    <property type="match status" value="1"/>
</dbReference>
<dbReference type="Pfam" id="PF00149">
    <property type="entry name" value="Metallophos"/>
    <property type="match status" value="1"/>
</dbReference>
<gene>
    <name evidence="2" type="ORF">ISU02_06910</name>
</gene>
<evidence type="ECO:0000313" key="2">
    <source>
        <dbReference type="EMBL" id="MBF4692842.1"/>
    </source>
</evidence>
<dbReference type="InterPro" id="IPR029052">
    <property type="entry name" value="Metallo-depent_PP-like"/>
</dbReference>
<feature type="domain" description="Calcineurin-like phosphoesterase" evidence="1">
    <location>
        <begin position="1"/>
        <end position="165"/>
    </location>
</feature>
<dbReference type="RefSeq" id="WP_194701075.1">
    <property type="nucleotide sequence ID" value="NZ_JADKNH010000003.1"/>
</dbReference>
<evidence type="ECO:0000259" key="1">
    <source>
        <dbReference type="Pfam" id="PF00149"/>
    </source>
</evidence>
<dbReference type="InterPro" id="IPR004843">
    <property type="entry name" value="Calcineurin-like_PHP"/>
</dbReference>
<dbReference type="PANTHER" id="PTHR12905">
    <property type="entry name" value="METALLOPHOSPHOESTERASE"/>
    <property type="match status" value="1"/>
</dbReference>
<comment type="caution">
    <text evidence="2">The sequence shown here is derived from an EMBL/GenBank/DDBJ whole genome shotgun (WGS) entry which is preliminary data.</text>
</comment>
<dbReference type="SUPFAM" id="SSF56300">
    <property type="entry name" value="Metallo-dependent phosphatases"/>
    <property type="match status" value="1"/>
</dbReference>
<keyword evidence="3" id="KW-1185">Reference proteome</keyword>
<reference evidence="2 3" key="1">
    <citation type="submission" date="2020-11" db="EMBL/GenBank/DDBJ databases">
        <title>Fusibacter basophilias sp. nov.</title>
        <authorList>
            <person name="Qiu D."/>
        </authorList>
    </citation>
    <scope>NUCLEOTIDE SEQUENCE [LARGE SCALE GENOMIC DNA]</scope>
    <source>
        <strain evidence="2 3">Q10-2</strain>
    </source>
</reference>
<accession>A0ABR9ZQV7</accession>
<name>A0ABR9ZQV7_9FIRM</name>
<dbReference type="InterPro" id="IPR051693">
    <property type="entry name" value="UPF0046_metallophosphoest"/>
</dbReference>
<protein>
    <submittedName>
        <fullName evidence="2">Metallophosphoesterase family protein</fullName>
    </submittedName>
</protein>
<organism evidence="2 3">
    <name type="scientific">Fusibacter ferrireducens</name>
    <dbReference type="NCBI Taxonomy" id="2785058"/>
    <lineage>
        <taxon>Bacteria</taxon>
        <taxon>Bacillati</taxon>
        <taxon>Bacillota</taxon>
        <taxon>Clostridia</taxon>
        <taxon>Eubacteriales</taxon>
        <taxon>Eubacteriales Family XII. Incertae Sedis</taxon>
        <taxon>Fusibacter</taxon>
    </lineage>
</organism>